<protein>
    <recommendedName>
        <fullName evidence="2">PB1-like domain-containing protein</fullName>
    </recommendedName>
</protein>
<feature type="region of interest" description="Disordered" evidence="1">
    <location>
        <begin position="95"/>
        <end position="135"/>
    </location>
</feature>
<evidence type="ECO:0000259" key="2">
    <source>
        <dbReference type="Pfam" id="PF26130"/>
    </source>
</evidence>
<feature type="domain" description="PB1-like" evidence="2">
    <location>
        <begin position="5"/>
        <end position="65"/>
    </location>
</feature>
<evidence type="ECO:0000313" key="3">
    <source>
        <dbReference type="EMBL" id="KAK1404507.1"/>
    </source>
</evidence>
<dbReference type="EMBL" id="JAUIZM010000001">
    <property type="protein sequence ID" value="KAK1404507.1"/>
    <property type="molecule type" value="Genomic_DNA"/>
</dbReference>
<reference evidence="3" key="2">
    <citation type="submission" date="2023-05" db="EMBL/GenBank/DDBJ databases">
        <authorList>
            <person name="Schelkunov M.I."/>
        </authorList>
    </citation>
    <scope>NUCLEOTIDE SEQUENCE</scope>
    <source>
        <strain evidence="3">Hsosn_3</strain>
        <tissue evidence="3">Leaf</tissue>
    </source>
</reference>
<comment type="caution">
    <text evidence="3">The sequence shown here is derived from an EMBL/GenBank/DDBJ whole genome shotgun (WGS) entry which is preliminary data.</text>
</comment>
<reference evidence="3" key="1">
    <citation type="submission" date="2023-02" db="EMBL/GenBank/DDBJ databases">
        <title>Genome of toxic invasive species Heracleum sosnowskyi carries increased number of genes despite the absence of recent whole-genome duplications.</title>
        <authorList>
            <person name="Schelkunov M."/>
            <person name="Shtratnikova V."/>
            <person name="Makarenko M."/>
            <person name="Klepikova A."/>
            <person name="Omelchenko D."/>
            <person name="Novikova G."/>
            <person name="Obukhova E."/>
            <person name="Bogdanov V."/>
            <person name="Penin A."/>
            <person name="Logacheva M."/>
        </authorList>
    </citation>
    <scope>NUCLEOTIDE SEQUENCE</scope>
    <source>
        <strain evidence="3">Hsosn_3</strain>
        <tissue evidence="3">Leaf</tissue>
    </source>
</reference>
<gene>
    <name evidence="3" type="ORF">POM88_004112</name>
</gene>
<accession>A0AAD8ND00</accession>
<evidence type="ECO:0000313" key="4">
    <source>
        <dbReference type="Proteomes" id="UP001237642"/>
    </source>
</evidence>
<proteinExistence type="predicted"/>
<name>A0AAD8ND00_9APIA</name>
<dbReference type="InterPro" id="IPR058594">
    <property type="entry name" value="PB1-like_dom_pln"/>
</dbReference>
<feature type="compositionally biased region" description="Acidic residues" evidence="1">
    <location>
        <begin position="95"/>
        <end position="121"/>
    </location>
</feature>
<organism evidence="3 4">
    <name type="scientific">Heracleum sosnowskyi</name>
    <dbReference type="NCBI Taxonomy" id="360622"/>
    <lineage>
        <taxon>Eukaryota</taxon>
        <taxon>Viridiplantae</taxon>
        <taxon>Streptophyta</taxon>
        <taxon>Embryophyta</taxon>
        <taxon>Tracheophyta</taxon>
        <taxon>Spermatophyta</taxon>
        <taxon>Magnoliopsida</taxon>
        <taxon>eudicotyledons</taxon>
        <taxon>Gunneridae</taxon>
        <taxon>Pentapetalae</taxon>
        <taxon>asterids</taxon>
        <taxon>campanulids</taxon>
        <taxon>Apiales</taxon>
        <taxon>Apiaceae</taxon>
        <taxon>Apioideae</taxon>
        <taxon>apioid superclade</taxon>
        <taxon>Tordylieae</taxon>
        <taxon>Tordyliinae</taxon>
        <taxon>Heracleum</taxon>
    </lineage>
</organism>
<dbReference type="AlphaFoldDB" id="A0AAD8ND00"/>
<sequence>MVFGDVNLRIHHGGEFILKDYNRYYEGGKVDFIYNVSLDTLCLDGCTEMVEKKFGYKDCKLYWHNGGESLNSCNMVICALEYGNCIIYIDHASEVEDDKEGSESDGNDSDWIDSEDDDSDADYSGNESNKDEEFNEIVEKKKLISKSKKNPKVEETSEVF</sequence>
<evidence type="ECO:0000256" key="1">
    <source>
        <dbReference type="SAM" id="MobiDB-lite"/>
    </source>
</evidence>
<dbReference type="Proteomes" id="UP001237642">
    <property type="component" value="Unassembled WGS sequence"/>
</dbReference>
<keyword evidence="4" id="KW-1185">Reference proteome</keyword>
<dbReference type="Pfam" id="PF26130">
    <property type="entry name" value="PB1-like"/>
    <property type="match status" value="1"/>
</dbReference>